<evidence type="ECO:0000313" key="2">
    <source>
        <dbReference type="Proteomes" id="UP000214606"/>
    </source>
</evidence>
<gene>
    <name evidence="1" type="ORF">AP3564_07720</name>
</gene>
<proteinExistence type="predicted"/>
<dbReference type="Proteomes" id="UP000214606">
    <property type="component" value="Chromosome"/>
</dbReference>
<organism evidence="1 2">
    <name type="scientific">Aeribacillus pallidus</name>
    <dbReference type="NCBI Taxonomy" id="33936"/>
    <lineage>
        <taxon>Bacteria</taxon>
        <taxon>Bacillati</taxon>
        <taxon>Bacillota</taxon>
        <taxon>Bacilli</taxon>
        <taxon>Bacillales</taxon>
        <taxon>Bacillaceae</taxon>
        <taxon>Aeribacillus</taxon>
    </lineage>
</organism>
<dbReference type="KEGG" id="apak:AP3564_07720"/>
<name>A0A223E4J4_9BACI</name>
<protein>
    <submittedName>
        <fullName evidence="1">Uncharacterized protein</fullName>
    </submittedName>
</protein>
<accession>A0A223E4J4</accession>
<reference evidence="1 2" key="1">
    <citation type="submission" date="2016-10" db="EMBL/GenBank/DDBJ databases">
        <title>The whole genome sequencing and assembly of Aeribacillus pallidus KCTC3564 strain.</title>
        <authorList>
            <person name="Lee Y.-J."/>
            <person name="Park M.-K."/>
            <person name="Yi H."/>
            <person name="Bahn Y.-S."/>
            <person name="Kim J.F."/>
            <person name="Lee D.-W."/>
        </authorList>
    </citation>
    <scope>NUCLEOTIDE SEQUENCE [LARGE SCALE GENOMIC DNA]</scope>
    <source>
        <strain evidence="1 2">KCTC3564</strain>
    </source>
</reference>
<dbReference type="RefSeq" id="WP_094245102.1">
    <property type="nucleotide sequence ID" value="NZ_CP017703.1"/>
</dbReference>
<evidence type="ECO:0000313" key="1">
    <source>
        <dbReference type="EMBL" id="ASS90130.1"/>
    </source>
</evidence>
<sequence length="172" mass="20501">MIFVNDQLVVQDTTLEEALTKIKEYLWKHHLIIINNENVPLTDSQLEEVIKQNENQQVFLKAIKIKELLFEIYSELNDYVDKIEQYIDNIRDEENYSSVQEAFANVVEALIEFSNTQKYLDINVIDPKRLEEFSLKALRQTQLGNVEYVLDLMEYELVPLFKRLLKQLEERM</sequence>
<dbReference type="EMBL" id="CP017703">
    <property type="protein sequence ID" value="ASS90130.1"/>
    <property type="molecule type" value="Genomic_DNA"/>
</dbReference>
<dbReference type="AlphaFoldDB" id="A0A223E4J4"/>